<dbReference type="SMART" id="SM00530">
    <property type="entry name" value="HTH_XRE"/>
    <property type="match status" value="1"/>
</dbReference>
<evidence type="ECO:0000313" key="3">
    <source>
        <dbReference type="Proteomes" id="UP000235661"/>
    </source>
</evidence>
<reference evidence="2 3" key="1">
    <citation type="submission" date="2017-09" db="EMBL/GenBank/DDBJ databases">
        <title>Bacterial strain isolated from the female urinary microbiota.</title>
        <authorList>
            <person name="Thomas-White K."/>
            <person name="Kumar N."/>
            <person name="Forster S."/>
            <person name="Putonti C."/>
            <person name="Lawley T."/>
            <person name="Wolfe A.J."/>
        </authorList>
    </citation>
    <scope>NUCLEOTIDE SEQUENCE [LARGE SCALE GENOMIC DNA]</scope>
    <source>
        <strain evidence="2 3">UMB0818</strain>
    </source>
</reference>
<organism evidence="2 3">
    <name type="scientific">Hoylesella timonensis</name>
    <dbReference type="NCBI Taxonomy" id="386414"/>
    <lineage>
        <taxon>Bacteria</taxon>
        <taxon>Pseudomonadati</taxon>
        <taxon>Bacteroidota</taxon>
        <taxon>Bacteroidia</taxon>
        <taxon>Bacteroidales</taxon>
        <taxon>Prevotellaceae</taxon>
        <taxon>Hoylesella</taxon>
    </lineage>
</organism>
<dbReference type="SUPFAM" id="SSF47413">
    <property type="entry name" value="lambda repressor-like DNA-binding domains"/>
    <property type="match status" value="1"/>
</dbReference>
<dbReference type="InterPro" id="IPR001387">
    <property type="entry name" value="Cro/C1-type_HTH"/>
</dbReference>
<evidence type="ECO:0000313" key="2">
    <source>
        <dbReference type="EMBL" id="PMC11382.1"/>
    </source>
</evidence>
<dbReference type="STRING" id="1122992.GCA_000455445_00727"/>
<name>A0A2N6Q8Z9_9BACT</name>
<dbReference type="InterPro" id="IPR010982">
    <property type="entry name" value="Lambda_DNA-bd_dom_sf"/>
</dbReference>
<dbReference type="GO" id="GO:0003677">
    <property type="term" value="F:DNA binding"/>
    <property type="evidence" value="ECO:0007669"/>
    <property type="project" value="InterPro"/>
</dbReference>
<dbReference type="CDD" id="cd00093">
    <property type="entry name" value="HTH_XRE"/>
    <property type="match status" value="1"/>
</dbReference>
<proteinExistence type="predicted"/>
<dbReference type="PROSITE" id="PS50943">
    <property type="entry name" value="HTH_CROC1"/>
    <property type="match status" value="1"/>
</dbReference>
<dbReference type="AlphaFoldDB" id="A0A2N6Q8Z9"/>
<feature type="domain" description="HTH cro/C1-type" evidence="1">
    <location>
        <begin position="48"/>
        <end position="101"/>
    </location>
</feature>
<dbReference type="Proteomes" id="UP000235661">
    <property type="component" value="Unassembled WGS sequence"/>
</dbReference>
<accession>A0A2N6Q8Z9</accession>
<dbReference type="Pfam" id="PF01381">
    <property type="entry name" value="HTH_3"/>
    <property type="match status" value="1"/>
</dbReference>
<protein>
    <submittedName>
        <fullName evidence="2">XRE family transcriptional regulator</fullName>
    </submittedName>
</protein>
<dbReference type="Gene3D" id="1.10.260.40">
    <property type="entry name" value="lambda repressor-like DNA-binding domains"/>
    <property type="match status" value="1"/>
</dbReference>
<sequence>MKQIGNMKLYSFEEVKDELLGKKGTPERDEHERKVETALHAYRIGEAIKKARVEQNLTQEELGERIGVKRAQISRLEKGYSISIPTMSKVFKALGVSTASLDLGKIGKIALW</sequence>
<dbReference type="RefSeq" id="WP_008124165.1">
    <property type="nucleotide sequence ID" value="NZ_CAMRDE010000003.1"/>
</dbReference>
<comment type="caution">
    <text evidence="2">The sequence shown here is derived from an EMBL/GenBank/DDBJ whole genome shotgun (WGS) entry which is preliminary data.</text>
</comment>
<gene>
    <name evidence="2" type="ORF">CJ232_01120</name>
</gene>
<evidence type="ECO:0000259" key="1">
    <source>
        <dbReference type="PROSITE" id="PS50943"/>
    </source>
</evidence>
<dbReference type="EMBL" id="PNGI01000001">
    <property type="protein sequence ID" value="PMC11382.1"/>
    <property type="molecule type" value="Genomic_DNA"/>
</dbReference>